<comment type="caution">
    <text evidence="3">The sequence shown here is derived from an EMBL/GenBank/DDBJ whole genome shotgun (WGS) entry which is preliminary data.</text>
</comment>
<dbReference type="Pfam" id="PF07603">
    <property type="entry name" value="Lcl_C"/>
    <property type="match status" value="1"/>
</dbReference>
<dbReference type="PANTHER" id="PTHR35812:SF1">
    <property type="entry name" value="LIPOPROTEIN"/>
    <property type="match status" value="1"/>
</dbReference>
<evidence type="ECO:0000256" key="1">
    <source>
        <dbReference type="SAM" id="SignalP"/>
    </source>
</evidence>
<sequence length="159" mass="18008">MKSFLLLLWLPASMALAACDLSDRLTRQGEVIHDRLNHLEWQACSLGSQWQEGKGCVGTPALLTLLEAKDEAARLGEGWRLPTIEELFTLLDEDCRAPMTDPRFFSDIHDNGENSAPYWTSSSIEEMPELVYYIDFMHGLIDGHTDRFAQAARLVRSRP</sequence>
<gene>
    <name evidence="3" type="ORF">CF123_19830</name>
</gene>
<dbReference type="PROSITE" id="PS51257">
    <property type="entry name" value="PROKAR_LIPOPROTEIN"/>
    <property type="match status" value="1"/>
</dbReference>
<name>A0A0T6QUT4_AERVE</name>
<dbReference type="OrthoDB" id="9793251at2"/>
<protein>
    <submittedName>
        <fullName evidence="3">DUF1566 domain-containing protein</fullName>
    </submittedName>
</protein>
<dbReference type="InterPro" id="IPR011460">
    <property type="entry name" value="Lcl_C"/>
</dbReference>
<reference evidence="3" key="2">
    <citation type="journal article" date="2019" name="PLoS ONE">
        <title>Identification and characterization of putative Aeromonas spp. T3SS effectors.</title>
        <authorList>
            <person name="Rangel L.T."/>
            <person name="Marden J."/>
            <person name="Colston S."/>
            <person name="Setubal J.C."/>
            <person name="Graf J."/>
            <person name="Gogarten J.P."/>
        </authorList>
    </citation>
    <scope>NUCLEOTIDE SEQUENCE</scope>
    <source>
        <strain evidence="3">BAQ071013-135</strain>
    </source>
</reference>
<feature type="domain" description="Lcl C-terminal" evidence="2">
    <location>
        <begin position="31"/>
        <end position="156"/>
    </location>
</feature>
<dbReference type="EMBL" id="PDXJ01000031">
    <property type="protein sequence ID" value="TND51169.1"/>
    <property type="molecule type" value="Genomic_DNA"/>
</dbReference>
<dbReference type="AlphaFoldDB" id="A0A0T6QUT4"/>
<feature type="signal peptide" evidence="1">
    <location>
        <begin position="1"/>
        <end position="17"/>
    </location>
</feature>
<dbReference type="Proteomes" id="UP000796104">
    <property type="component" value="Unassembled WGS sequence"/>
</dbReference>
<dbReference type="eggNOG" id="COG3209">
    <property type="taxonomic scope" value="Bacteria"/>
</dbReference>
<organism evidence="3 4">
    <name type="scientific">Aeromonas veronii</name>
    <dbReference type="NCBI Taxonomy" id="654"/>
    <lineage>
        <taxon>Bacteria</taxon>
        <taxon>Pseudomonadati</taxon>
        <taxon>Pseudomonadota</taxon>
        <taxon>Gammaproteobacteria</taxon>
        <taxon>Aeromonadales</taxon>
        <taxon>Aeromonadaceae</taxon>
        <taxon>Aeromonas</taxon>
    </lineage>
</organism>
<evidence type="ECO:0000313" key="4">
    <source>
        <dbReference type="Proteomes" id="UP000796104"/>
    </source>
</evidence>
<evidence type="ECO:0000259" key="2">
    <source>
        <dbReference type="Pfam" id="PF07603"/>
    </source>
</evidence>
<dbReference type="KEGG" id="avo:AMS64_00575"/>
<dbReference type="RefSeq" id="WP_058056525.1">
    <property type="nucleotide sequence ID" value="NZ_CAWMVB010000018.1"/>
</dbReference>
<dbReference type="PANTHER" id="PTHR35812">
    <property type="entry name" value="LIPOPROTEIN"/>
    <property type="match status" value="1"/>
</dbReference>
<reference evidence="3" key="1">
    <citation type="submission" date="2017-10" db="EMBL/GenBank/DDBJ databases">
        <authorList>
            <person name="Colston S.M."/>
            <person name="Graf J."/>
        </authorList>
    </citation>
    <scope>NUCLEOTIDE SEQUENCE</scope>
    <source>
        <strain evidence="3">BAQ071013-135</strain>
    </source>
</reference>
<evidence type="ECO:0000313" key="3">
    <source>
        <dbReference type="EMBL" id="TND51169.1"/>
    </source>
</evidence>
<keyword evidence="1" id="KW-0732">Signal</keyword>
<proteinExistence type="predicted"/>
<accession>A0A0T6QUT4</accession>
<feature type="chain" id="PRO_5014239879" evidence="1">
    <location>
        <begin position="18"/>
        <end position="159"/>
    </location>
</feature>